<dbReference type="GO" id="GO:0004364">
    <property type="term" value="F:glutathione transferase activity"/>
    <property type="evidence" value="ECO:0007669"/>
    <property type="project" value="UniProtKB-EC"/>
</dbReference>
<gene>
    <name evidence="2" type="primary">gstB_3</name>
    <name evidence="2" type="ORF">RTCCBAU85039_4615</name>
    <name evidence="3" type="ORF">SAMN05216228_10238</name>
</gene>
<evidence type="ECO:0000313" key="3">
    <source>
        <dbReference type="EMBL" id="SEO72401.1"/>
    </source>
</evidence>
<evidence type="ECO:0000313" key="5">
    <source>
        <dbReference type="Proteomes" id="UP000198939"/>
    </source>
</evidence>
<dbReference type="Pfam" id="PF13409">
    <property type="entry name" value="GST_N_2"/>
    <property type="match status" value="1"/>
</dbReference>
<dbReference type="Gene3D" id="3.40.30.10">
    <property type="entry name" value="Glutaredoxin"/>
    <property type="match status" value="1"/>
</dbReference>
<dbReference type="RefSeq" id="WP_072378860.1">
    <property type="nucleotide sequence ID" value="NZ_FNXB01000029.1"/>
</dbReference>
<dbReference type="CDD" id="cd03057">
    <property type="entry name" value="GST_N_Beta"/>
    <property type="match status" value="1"/>
</dbReference>
<accession>A0A1H8S137</accession>
<dbReference type="EMBL" id="FOCV01000023">
    <property type="protein sequence ID" value="SEO72401.1"/>
    <property type="molecule type" value="Genomic_DNA"/>
</dbReference>
<dbReference type="OrthoDB" id="7583243at2"/>
<evidence type="ECO:0000313" key="4">
    <source>
        <dbReference type="Proteomes" id="UP000183063"/>
    </source>
</evidence>
<dbReference type="STRING" id="501024.RTCCBAU85039_4615"/>
<dbReference type="InterPro" id="IPR036249">
    <property type="entry name" value="Thioredoxin-like_sf"/>
</dbReference>
<dbReference type="SUPFAM" id="SSF52833">
    <property type="entry name" value="Thioredoxin-like"/>
    <property type="match status" value="1"/>
</dbReference>
<evidence type="ECO:0000313" key="2">
    <source>
        <dbReference type="EMBL" id="SEI10911.1"/>
    </source>
</evidence>
<feature type="domain" description="GST N-terminal" evidence="1">
    <location>
        <begin position="15"/>
        <end position="69"/>
    </location>
</feature>
<dbReference type="Proteomes" id="UP000183063">
    <property type="component" value="Unassembled WGS sequence"/>
</dbReference>
<dbReference type="AlphaFoldDB" id="A0A1H8S137"/>
<organism evidence="2 4">
    <name type="scientific">Rhizobium tibeticum</name>
    <dbReference type="NCBI Taxonomy" id="501024"/>
    <lineage>
        <taxon>Bacteria</taxon>
        <taxon>Pseudomonadati</taxon>
        <taxon>Pseudomonadota</taxon>
        <taxon>Alphaproteobacteria</taxon>
        <taxon>Hyphomicrobiales</taxon>
        <taxon>Rhizobiaceae</taxon>
        <taxon>Rhizobium/Agrobacterium group</taxon>
        <taxon>Rhizobium</taxon>
    </lineage>
</organism>
<protein>
    <submittedName>
        <fullName evidence="2 3">Glutathione S-transferase</fullName>
        <ecNumber evidence="2">2.5.1.18</ecNumber>
    </submittedName>
</protein>
<proteinExistence type="predicted"/>
<reference evidence="4" key="3">
    <citation type="submission" date="2016-10" db="EMBL/GenBank/DDBJ databases">
        <authorList>
            <person name="Wibberg D."/>
        </authorList>
    </citation>
    <scope>NUCLEOTIDE SEQUENCE [LARGE SCALE GENOMIC DNA]</scope>
</reference>
<reference evidence="2" key="1">
    <citation type="submission" date="2016-10" db="EMBL/GenBank/DDBJ databases">
        <authorList>
            <person name="de Groot N.N."/>
        </authorList>
    </citation>
    <scope>NUCLEOTIDE SEQUENCE [LARGE SCALE GENOMIC DNA]</scope>
    <source>
        <strain evidence="2">CCBAU85039</strain>
    </source>
</reference>
<dbReference type="Proteomes" id="UP000198939">
    <property type="component" value="Unassembled WGS sequence"/>
</dbReference>
<sequence length="82" mass="8853">MKLYYSPVACSLADHIALREADVDFEIEGVDFATNLTAGGRDFGTVTPKGYVPALELETGEILTDYTAIGPRRVTPFSELVG</sequence>
<dbReference type="EC" id="2.5.1.18" evidence="2"/>
<reference evidence="3 5" key="2">
    <citation type="submission" date="2016-10" db="EMBL/GenBank/DDBJ databases">
        <authorList>
            <person name="Varghese N."/>
            <person name="Submissions S."/>
        </authorList>
    </citation>
    <scope>NUCLEOTIDE SEQUENCE [LARGE SCALE GENOMIC DNA]</scope>
    <source>
        <strain evidence="3 5">CGMCC 1.7071</strain>
    </source>
</reference>
<name>A0A1H8S137_9HYPH</name>
<dbReference type="EMBL" id="FNXB01000029">
    <property type="protein sequence ID" value="SEI10911.1"/>
    <property type="molecule type" value="Genomic_DNA"/>
</dbReference>
<keyword evidence="2" id="KW-0808">Transferase</keyword>
<dbReference type="InterPro" id="IPR004045">
    <property type="entry name" value="Glutathione_S-Trfase_N"/>
</dbReference>
<evidence type="ECO:0000259" key="1">
    <source>
        <dbReference type="Pfam" id="PF13409"/>
    </source>
</evidence>
<keyword evidence="5" id="KW-1185">Reference proteome</keyword>